<dbReference type="GO" id="GO:0070008">
    <property type="term" value="F:serine-type exopeptidase activity"/>
    <property type="evidence" value="ECO:0007669"/>
    <property type="project" value="InterPro"/>
</dbReference>
<reference evidence="7" key="2">
    <citation type="submission" date="2019-01" db="UniProtKB">
        <authorList>
            <consortium name="EnsemblPlants"/>
        </authorList>
    </citation>
    <scope>IDENTIFICATION</scope>
    <source>
        <strain evidence="7">cv. Heinz 1706</strain>
    </source>
</reference>
<dbReference type="PROSITE" id="PS50829">
    <property type="entry name" value="GYF"/>
    <property type="match status" value="1"/>
</dbReference>
<name>A0A3Q7FFV1_SOLLC</name>
<dbReference type="PANTHER" id="PTHR46695">
    <property type="entry name" value="ZINC FINGER CCCH DOMAIN-CONTAINING PROTEIN 44-RELATED"/>
    <property type="match status" value="1"/>
</dbReference>
<evidence type="ECO:0000313" key="7">
    <source>
        <dbReference type="EnsemblPlants" id="Solyc03g033630.3.1"/>
    </source>
</evidence>
<evidence type="ECO:0000259" key="6">
    <source>
        <dbReference type="PROSITE" id="PS50829"/>
    </source>
</evidence>
<keyword evidence="3" id="KW-0862">Zinc</keyword>
<keyword evidence="2" id="KW-0863">Zinc-finger</keyword>
<dbReference type="InterPro" id="IPR029058">
    <property type="entry name" value="AB_hydrolase_fold"/>
</dbReference>
<dbReference type="AlphaFoldDB" id="A0A3Q7FFV1"/>
<feature type="chain" id="PRO_5018589869" description="GYF domain-containing protein" evidence="5">
    <location>
        <begin position="19"/>
        <end position="1272"/>
    </location>
</feature>
<dbReference type="InterPro" id="IPR013083">
    <property type="entry name" value="Znf_RING/FYVE/PHD"/>
</dbReference>
<dbReference type="PaxDb" id="4081-Solyc03g033630.2.1"/>
<dbReference type="SUPFAM" id="SSF53474">
    <property type="entry name" value="alpha/beta-Hydrolases"/>
    <property type="match status" value="1"/>
</dbReference>
<accession>A0A3Q7FFV1</accession>
<sequence>MLALLIAFFSQLLIISNGISNSHYFLQQINSENKYLTKEEHWFNQTLDHFSPYDHRTFGQRYYEFFDHFRIPDGPIFLKICGESACSGIPSDYLSVLAKKFGAAIVTLEHRYYGKSSPFKSLTTGNLKYLSSKQALFDLAAFRNFYQESLNVKLNRSNIGNPWFVFGVSYSGALSAWFRLKFPHLTCGSLASSAVVQAVYSFSEFDKQVGESAGPECKATLQEITKLVEAKLTSNPKDVKALFGADELRNDSDFLYFVADAAVTAFQYGSPDRLCIPLLEAKKSGEDLVNAYATYVKDYYVKTFGVSVKTYDQENLKNTAVNGDTSDRLWWFQVAPLNDSIRSSKVDTRHVSYSWKNVFGASIYPDVDATNLYYGGTKIAGSKIVFTNGSQDPWRHASKQTSSPELPSYIISCHNCGHGTDMRGCPQSPLVPEGDAKNCSSPDAVRKVREKIVEHIDLWLSQCQVSGFDNSKREKISFYDMDESHPIVAPVAGVGLGVTGDVAVVVPAGGSAVSSVGSMIGGVGVGVGGGEKRKRGRPPRGQAGKPPPPPKIQRVVVEEDEEEDVCFICFDGGSLVLCDRKGCPKAYHPACIKRDEEFFSSNAKWFCGKKGFCSMCMRTIMLIENKDQGNNEKVQVDFDDKGSWEYLFKLYWVYLKEKLSLTLSELIQAKNPERQAGRIQGELKYGHHVANVKGEGSIMAQRKMNEKTEAHATNISEKLGYRAIIDQALDGSGSETLIASLSTTNSASTNISETDEVWHYRDPNGKVQGSFSMTQLRKWSTLGIFPLDMRIWTNDEYDDAVLLSDALNGLFRKAPAVHGKTSSQSIGLGPASDDRNGTGCGNSAGTGRECREMEVPCHRASKDSNGNAENVRMDGMSAPFPKFLDLMNGNNSYSDKLQLCSPVPSSHHGEVHVALPSKERVHENVELCIATGQVIKDPCGSTMCQNTDTYSRNTQSNSQSNVGQSSGQNWGSATSSRLSFNLDSGFASGTNSKDSFEQKGNVNLPDRPSPAAKTTYDDIEAQAAEKLLFLSSGVPLRASDIQDWSSSTPKSYGEAKAGQAAGNKESAPSKLSVQDSGPSWSSGSSLADEQDGNSPTAEPSAEERDAGLVSISSLKPAEAVNDHVATPIPIADQLNLNLTSTSLQMSNLSSWQATVNEPIEFSTLAEESVSDLLAEVDAMESQTQSGMGSPTSAMRFSEQMIPGYKNFILALFEDLSPTHDPAKSDGLSSNGDIKLPCQSPVTDELVGPSQADVFDPLKRSDGNSSNEQRGRN</sequence>
<dbReference type="PANTHER" id="PTHR46695:SF15">
    <property type="entry name" value="ZINC FINGER CCCH DOMAIN-CONTAINING PROTEIN 44-LIKE ISOFORM X1"/>
    <property type="match status" value="1"/>
</dbReference>
<evidence type="ECO:0000256" key="4">
    <source>
        <dbReference type="SAM" id="MobiDB-lite"/>
    </source>
</evidence>
<dbReference type="Pfam" id="PF05577">
    <property type="entry name" value="Peptidase_S28"/>
    <property type="match status" value="1"/>
</dbReference>
<dbReference type="InterPro" id="IPR001965">
    <property type="entry name" value="Znf_PHD"/>
</dbReference>
<keyword evidence="1" id="KW-0479">Metal-binding</keyword>
<dbReference type="SUPFAM" id="SSF55277">
    <property type="entry name" value="GYF domain"/>
    <property type="match status" value="1"/>
</dbReference>
<dbReference type="EnsemblPlants" id="Solyc03g033630.3.1">
    <property type="protein sequence ID" value="Solyc03g033630.3.1"/>
    <property type="gene ID" value="Solyc03g033630.3"/>
</dbReference>
<dbReference type="Pfam" id="PF02213">
    <property type="entry name" value="GYF"/>
    <property type="match status" value="1"/>
</dbReference>
<dbReference type="InParanoid" id="A0A3Q7FFV1"/>
<feature type="region of interest" description="Disordered" evidence="4">
    <location>
        <begin position="1220"/>
        <end position="1272"/>
    </location>
</feature>
<feature type="region of interest" description="Disordered" evidence="4">
    <location>
        <begin position="1040"/>
        <end position="1108"/>
    </location>
</feature>
<dbReference type="GO" id="GO:0008270">
    <property type="term" value="F:zinc ion binding"/>
    <property type="evidence" value="ECO:0007669"/>
    <property type="project" value="UniProtKB-KW"/>
</dbReference>
<dbReference type="Gene3D" id="3.30.40.10">
    <property type="entry name" value="Zinc/RING finger domain, C3HC4 (zinc finger)"/>
    <property type="match status" value="1"/>
</dbReference>
<dbReference type="SUPFAM" id="SSF57903">
    <property type="entry name" value="FYVE/PHD zinc finger"/>
    <property type="match status" value="1"/>
</dbReference>
<feature type="region of interest" description="Disordered" evidence="4">
    <location>
        <begin position="820"/>
        <end position="842"/>
    </location>
</feature>
<organism evidence="7">
    <name type="scientific">Solanum lycopersicum</name>
    <name type="common">Tomato</name>
    <name type="synonym">Lycopersicon esculentum</name>
    <dbReference type="NCBI Taxonomy" id="4081"/>
    <lineage>
        <taxon>Eukaryota</taxon>
        <taxon>Viridiplantae</taxon>
        <taxon>Streptophyta</taxon>
        <taxon>Embryophyta</taxon>
        <taxon>Tracheophyta</taxon>
        <taxon>Spermatophyta</taxon>
        <taxon>Magnoliopsida</taxon>
        <taxon>eudicotyledons</taxon>
        <taxon>Gunneridae</taxon>
        <taxon>Pentapetalae</taxon>
        <taxon>asterids</taxon>
        <taxon>lamiids</taxon>
        <taxon>Solanales</taxon>
        <taxon>Solanaceae</taxon>
        <taxon>Solanoideae</taxon>
        <taxon>Solaneae</taxon>
        <taxon>Solanum</taxon>
        <taxon>Solanum subgen. Lycopersicon</taxon>
    </lineage>
</organism>
<dbReference type="Gene3D" id="3.30.1490.40">
    <property type="match status" value="1"/>
</dbReference>
<dbReference type="Gene3D" id="3.40.50.1820">
    <property type="entry name" value="alpha/beta hydrolase"/>
    <property type="match status" value="1"/>
</dbReference>
<dbReference type="InterPro" id="IPR003169">
    <property type="entry name" value="GYF"/>
</dbReference>
<proteinExistence type="predicted"/>
<protein>
    <recommendedName>
        <fullName evidence="6">GYF domain-containing protein</fullName>
    </recommendedName>
</protein>
<reference evidence="7" key="1">
    <citation type="journal article" date="2012" name="Nature">
        <title>The tomato genome sequence provides insights into fleshy fruit evolution.</title>
        <authorList>
            <consortium name="Tomato Genome Consortium"/>
        </authorList>
    </citation>
    <scope>NUCLEOTIDE SEQUENCE [LARGE SCALE GENOMIC DNA]</scope>
    <source>
        <strain evidence="7">cv. Heinz 1706</strain>
    </source>
</reference>
<dbReference type="InterPro" id="IPR035445">
    <property type="entry name" value="GYF-like_dom_sf"/>
</dbReference>
<evidence type="ECO:0000256" key="2">
    <source>
        <dbReference type="ARBA" id="ARBA00022771"/>
    </source>
</evidence>
<dbReference type="Proteomes" id="UP000004994">
    <property type="component" value="Chromosome 3"/>
</dbReference>
<feature type="region of interest" description="Disordered" evidence="4">
    <location>
        <begin position="989"/>
        <end position="1013"/>
    </location>
</feature>
<evidence type="ECO:0000256" key="1">
    <source>
        <dbReference type="ARBA" id="ARBA00022723"/>
    </source>
</evidence>
<feature type="region of interest" description="Disordered" evidence="4">
    <location>
        <begin position="950"/>
        <end position="973"/>
    </location>
</feature>
<evidence type="ECO:0000313" key="8">
    <source>
        <dbReference type="Proteomes" id="UP000004994"/>
    </source>
</evidence>
<evidence type="ECO:0000256" key="3">
    <source>
        <dbReference type="ARBA" id="ARBA00022833"/>
    </source>
</evidence>
<dbReference type="InterPro" id="IPR011011">
    <property type="entry name" value="Znf_FYVE_PHD"/>
</dbReference>
<dbReference type="SMART" id="SM00444">
    <property type="entry name" value="GYF"/>
    <property type="match status" value="1"/>
</dbReference>
<dbReference type="FunFam" id="3.40.50.1820:FF:000190">
    <property type="entry name" value="Prolyl carboxypeptidase like protein"/>
    <property type="match status" value="1"/>
</dbReference>
<dbReference type="OMA" id="KYGHHVA"/>
<dbReference type="Gramene" id="Solyc03g033630.3.1">
    <property type="protein sequence ID" value="Solyc03g033630.3.1"/>
    <property type="gene ID" value="Solyc03g033630.3"/>
</dbReference>
<dbReference type="InterPro" id="IPR008758">
    <property type="entry name" value="Peptidase_S28"/>
</dbReference>
<feature type="compositionally biased region" description="Low complexity" evidence="4">
    <location>
        <begin position="1076"/>
        <end position="1085"/>
    </location>
</feature>
<feature type="domain" description="GYF" evidence="6">
    <location>
        <begin position="755"/>
        <end position="808"/>
    </location>
</feature>
<dbReference type="CDD" id="cd15568">
    <property type="entry name" value="PHD5_NSD"/>
    <property type="match status" value="1"/>
</dbReference>
<feature type="compositionally biased region" description="Polar residues" evidence="4">
    <location>
        <begin position="989"/>
        <end position="1001"/>
    </location>
</feature>
<feature type="region of interest" description="Disordered" evidence="4">
    <location>
        <begin position="527"/>
        <end position="551"/>
    </location>
</feature>
<feature type="compositionally biased region" description="Low complexity" evidence="4">
    <location>
        <begin position="955"/>
        <end position="972"/>
    </location>
</feature>
<keyword evidence="5" id="KW-0732">Signal</keyword>
<feature type="compositionally biased region" description="Polar residues" evidence="4">
    <location>
        <begin position="1262"/>
        <end position="1272"/>
    </location>
</feature>
<keyword evidence="8" id="KW-1185">Reference proteome</keyword>
<evidence type="ECO:0000256" key="5">
    <source>
        <dbReference type="SAM" id="SignalP"/>
    </source>
</evidence>
<feature type="signal peptide" evidence="5">
    <location>
        <begin position="1"/>
        <end position="18"/>
    </location>
</feature>
<dbReference type="SMART" id="SM00249">
    <property type="entry name" value="PHD"/>
    <property type="match status" value="1"/>
</dbReference>
<dbReference type="GO" id="GO:0006508">
    <property type="term" value="P:proteolysis"/>
    <property type="evidence" value="ECO:0007669"/>
    <property type="project" value="InterPro"/>
</dbReference>